<evidence type="ECO:0000313" key="2">
    <source>
        <dbReference type="EMBL" id="ORA11534.1"/>
    </source>
</evidence>
<dbReference type="Pfam" id="PF14494">
    <property type="entry name" value="DUF4436"/>
    <property type="match status" value="1"/>
</dbReference>
<dbReference type="AlphaFoldDB" id="A0A1W9ZBR5"/>
<gene>
    <name evidence="2" type="ORF">BST14_18355</name>
</gene>
<dbReference type="Proteomes" id="UP000192707">
    <property type="component" value="Unassembled WGS sequence"/>
</dbReference>
<accession>A0A1W9ZBR5</accession>
<sequence>MAASPAAAPAFGVQLRLEELKPVANRLSVEVLAYPGVTQYDNRFDVLANDVALRLYPTSDLGDPQYPKGRLSSAPPSRRTAIPVTGRSTAISPSRSRPTPSWAPATTAGRCPPASR</sequence>
<organism evidence="2 3">
    <name type="scientific">Mycobacterium arosiense ATCC BAA-1401 = DSM 45069</name>
    <dbReference type="NCBI Taxonomy" id="1265311"/>
    <lineage>
        <taxon>Bacteria</taxon>
        <taxon>Bacillati</taxon>
        <taxon>Actinomycetota</taxon>
        <taxon>Actinomycetes</taxon>
        <taxon>Mycobacteriales</taxon>
        <taxon>Mycobacteriaceae</taxon>
        <taxon>Mycobacterium</taxon>
        <taxon>Mycobacterium avium complex (MAC)</taxon>
    </lineage>
</organism>
<proteinExistence type="predicted"/>
<comment type="caution">
    <text evidence="2">The sequence shown here is derived from an EMBL/GenBank/DDBJ whole genome shotgun (WGS) entry which is preliminary data.</text>
</comment>
<protein>
    <submittedName>
        <fullName evidence="2">Uncharacterized protein</fullName>
    </submittedName>
</protein>
<evidence type="ECO:0000256" key="1">
    <source>
        <dbReference type="SAM" id="MobiDB-lite"/>
    </source>
</evidence>
<keyword evidence="3" id="KW-1185">Reference proteome</keyword>
<feature type="region of interest" description="Disordered" evidence="1">
    <location>
        <begin position="58"/>
        <end position="116"/>
    </location>
</feature>
<name>A0A1W9ZBR5_MYCAI</name>
<dbReference type="InterPro" id="IPR027948">
    <property type="entry name" value="DUF4436"/>
</dbReference>
<reference evidence="2 3" key="1">
    <citation type="submission" date="2016-12" db="EMBL/GenBank/DDBJ databases">
        <title>The new phylogeny of genus Mycobacterium.</title>
        <authorList>
            <person name="Tortoli E."/>
            <person name="Trovato A."/>
            <person name="Cirillo D.M."/>
        </authorList>
    </citation>
    <scope>NUCLEOTIDE SEQUENCE [LARGE SCALE GENOMIC DNA]</scope>
    <source>
        <strain evidence="2 3">DSM 45069</strain>
    </source>
</reference>
<dbReference type="EMBL" id="MVHG01000052">
    <property type="protein sequence ID" value="ORA11534.1"/>
    <property type="molecule type" value="Genomic_DNA"/>
</dbReference>
<feature type="compositionally biased region" description="Polar residues" evidence="1">
    <location>
        <begin position="86"/>
        <end position="99"/>
    </location>
</feature>
<evidence type="ECO:0000313" key="3">
    <source>
        <dbReference type="Proteomes" id="UP000192707"/>
    </source>
</evidence>